<accession>A0A7J8NIM5</accession>
<reference evidence="2 3" key="1">
    <citation type="journal article" date="2019" name="Genome Biol. Evol.">
        <title>Insights into the evolution of the New World diploid cottons (Gossypium, subgenus Houzingenia) based on genome sequencing.</title>
        <authorList>
            <person name="Grover C.E."/>
            <person name="Arick M.A. 2nd"/>
            <person name="Thrash A."/>
            <person name="Conover J.L."/>
            <person name="Sanders W.S."/>
            <person name="Peterson D.G."/>
            <person name="Frelichowski J.E."/>
            <person name="Scheffler J.A."/>
            <person name="Scheffler B.E."/>
            <person name="Wendel J.F."/>
        </authorList>
    </citation>
    <scope>NUCLEOTIDE SEQUENCE [LARGE SCALE GENOMIC DNA]</scope>
    <source>
        <strain evidence="2">157</strain>
        <tissue evidence="2">Leaf</tissue>
    </source>
</reference>
<name>A0A7J8NIM5_9ROSI</name>
<keyword evidence="3" id="KW-1185">Reference proteome</keyword>
<sequence length="36" mass="4227">MTFMMKRDLDFTGKRPSNEEVQHENLQEEAGEQSNV</sequence>
<feature type="compositionally biased region" description="Basic and acidic residues" evidence="1">
    <location>
        <begin position="1"/>
        <end position="26"/>
    </location>
</feature>
<dbReference type="EMBL" id="JABEZX010351731">
    <property type="protein sequence ID" value="MBA0576837.1"/>
    <property type="molecule type" value="Genomic_DNA"/>
</dbReference>
<dbReference type="AlphaFoldDB" id="A0A7J8NIM5"/>
<organism evidence="2 3">
    <name type="scientific">Gossypium lobatum</name>
    <dbReference type="NCBI Taxonomy" id="34289"/>
    <lineage>
        <taxon>Eukaryota</taxon>
        <taxon>Viridiplantae</taxon>
        <taxon>Streptophyta</taxon>
        <taxon>Embryophyta</taxon>
        <taxon>Tracheophyta</taxon>
        <taxon>Spermatophyta</taxon>
        <taxon>Magnoliopsida</taxon>
        <taxon>eudicotyledons</taxon>
        <taxon>Gunneridae</taxon>
        <taxon>Pentapetalae</taxon>
        <taxon>rosids</taxon>
        <taxon>malvids</taxon>
        <taxon>Malvales</taxon>
        <taxon>Malvaceae</taxon>
        <taxon>Malvoideae</taxon>
        <taxon>Gossypium</taxon>
    </lineage>
</organism>
<dbReference type="Proteomes" id="UP000593572">
    <property type="component" value="Unassembled WGS sequence"/>
</dbReference>
<proteinExistence type="predicted"/>
<feature type="compositionally biased region" description="Acidic residues" evidence="1">
    <location>
        <begin position="27"/>
        <end position="36"/>
    </location>
</feature>
<evidence type="ECO:0000313" key="2">
    <source>
        <dbReference type="EMBL" id="MBA0576837.1"/>
    </source>
</evidence>
<evidence type="ECO:0000256" key="1">
    <source>
        <dbReference type="SAM" id="MobiDB-lite"/>
    </source>
</evidence>
<comment type="caution">
    <text evidence="2">The sequence shown here is derived from an EMBL/GenBank/DDBJ whole genome shotgun (WGS) entry which is preliminary data.</text>
</comment>
<gene>
    <name evidence="2" type="ORF">Golob_027341</name>
</gene>
<feature type="region of interest" description="Disordered" evidence="1">
    <location>
        <begin position="1"/>
        <end position="36"/>
    </location>
</feature>
<evidence type="ECO:0000313" key="3">
    <source>
        <dbReference type="Proteomes" id="UP000593572"/>
    </source>
</evidence>
<protein>
    <submittedName>
        <fullName evidence="2">Uncharacterized protein</fullName>
    </submittedName>
</protein>